<keyword evidence="1" id="KW-0479">Metal-binding</keyword>
<evidence type="ECO:0000256" key="2">
    <source>
        <dbReference type="ARBA" id="ARBA00022801"/>
    </source>
</evidence>
<dbReference type="GO" id="GO:0007165">
    <property type="term" value="P:signal transduction"/>
    <property type="evidence" value="ECO:0007669"/>
    <property type="project" value="InterPro"/>
</dbReference>
<dbReference type="InterPro" id="IPR002073">
    <property type="entry name" value="PDEase_catalytic_dom"/>
</dbReference>
<sequence>MSRRAAGEHPPENDLPPIELDTSSTELQLRIFKQSWKNVSARHPIGSIENPPDIVTLADFASAILERRLTDVVRYRRQAKLADKSLAPSSKDGGGAHLINGIKEGGKPLKSSSSAQHNNDRILLTSRCRSQLRKFVKHIASMYHDNNYHGLEHAVHVTMSANKLLDMLQDGSVESLDSSNEDFMASEPYLKAQQSEDDNMVDSLMRNGSKFSSSASGTASKSSSSSSLTPRTAHQHNQTYSDIFAKFAFVFAGFIHDVDHQGVPNARLVEEDDPICNTYGRISVAEKHSIKVAFRTLNESDYDEFRSTVYETNEDKLRLHRIIHSVVLSTDIASPERMRETKKRWHEAFSRPVQDHGPLAFSRLSLAGKNTATKEIATVQASKLQLVTCDVDTIRREGKYEARGELLMKRNSISTRTLQMEGGQTVEYFATSSNEDDIKTALRHSVMLETMLNVADVSHAMQSWELFCFWNRKLYEELYSAFKAGRSDNDPSSGWYQNELNFFRGYIIPLSEKMKKSGVFGDRGEEWMKNATRIRDRWKKEGKRVSKEMINAVRKDFE</sequence>
<dbReference type="EMBL" id="HBGZ01030606">
    <property type="protein sequence ID" value="CAD9628424.1"/>
    <property type="molecule type" value="Transcribed_RNA"/>
</dbReference>
<dbReference type="GO" id="GO:0004114">
    <property type="term" value="F:3',5'-cyclic-nucleotide phosphodiesterase activity"/>
    <property type="evidence" value="ECO:0007669"/>
    <property type="project" value="InterPro"/>
</dbReference>
<gene>
    <name evidence="5" type="ORF">SMAR0320_LOCUS21800</name>
</gene>
<dbReference type="AlphaFoldDB" id="A0A7S2MAY5"/>
<evidence type="ECO:0000313" key="5">
    <source>
        <dbReference type="EMBL" id="CAD9628424.1"/>
    </source>
</evidence>
<feature type="region of interest" description="Disordered" evidence="3">
    <location>
        <begin position="1"/>
        <end position="20"/>
    </location>
</feature>
<reference evidence="5" key="1">
    <citation type="submission" date="2021-01" db="EMBL/GenBank/DDBJ databases">
        <authorList>
            <person name="Corre E."/>
            <person name="Pelletier E."/>
            <person name="Niang G."/>
            <person name="Scheremetjew M."/>
            <person name="Finn R."/>
            <person name="Kale V."/>
            <person name="Holt S."/>
            <person name="Cochrane G."/>
            <person name="Meng A."/>
            <person name="Brown T."/>
            <person name="Cohen L."/>
        </authorList>
    </citation>
    <scope>NUCLEOTIDE SEQUENCE</scope>
    <source>
        <strain evidence="5">SM1012Den-03</strain>
    </source>
</reference>
<feature type="domain" description="PDEase" evidence="4">
    <location>
        <begin position="239"/>
        <end position="489"/>
    </location>
</feature>
<feature type="region of interest" description="Disordered" evidence="3">
    <location>
        <begin position="203"/>
        <end position="233"/>
    </location>
</feature>
<dbReference type="Pfam" id="PF00233">
    <property type="entry name" value="PDEase_I"/>
    <property type="match status" value="1"/>
</dbReference>
<keyword evidence="2" id="KW-0378">Hydrolase</keyword>
<dbReference type="Gene3D" id="1.10.1300.10">
    <property type="entry name" value="3'5'-cyclic nucleotide phosphodiesterase, catalytic domain"/>
    <property type="match status" value="1"/>
</dbReference>
<evidence type="ECO:0000256" key="3">
    <source>
        <dbReference type="SAM" id="MobiDB-lite"/>
    </source>
</evidence>
<evidence type="ECO:0000259" key="4">
    <source>
        <dbReference type="Pfam" id="PF00233"/>
    </source>
</evidence>
<name>A0A7S2MAY5_9STRA</name>
<dbReference type="SUPFAM" id="SSF109604">
    <property type="entry name" value="HD-domain/PDEase-like"/>
    <property type="match status" value="1"/>
</dbReference>
<feature type="region of interest" description="Disordered" evidence="3">
    <location>
        <begin position="83"/>
        <end position="117"/>
    </location>
</feature>
<proteinExistence type="predicted"/>
<accession>A0A7S2MAY5</accession>
<protein>
    <recommendedName>
        <fullName evidence="4">PDEase domain-containing protein</fullName>
    </recommendedName>
</protein>
<dbReference type="InterPro" id="IPR036971">
    <property type="entry name" value="PDEase_catalytic_dom_sf"/>
</dbReference>
<dbReference type="PANTHER" id="PTHR11347">
    <property type="entry name" value="CYCLIC NUCLEOTIDE PHOSPHODIESTERASE"/>
    <property type="match status" value="1"/>
</dbReference>
<dbReference type="GO" id="GO:0046872">
    <property type="term" value="F:metal ion binding"/>
    <property type="evidence" value="ECO:0007669"/>
    <property type="project" value="UniProtKB-KW"/>
</dbReference>
<feature type="compositionally biased region" description="Basic and acidic residues" evidence="3">
    <location>
        <begin position="1"/>
        <end position="12"/>
    </location>
</feature>
<evidence type="ECO:0000256" key="1">
    <source>
        <dbReference type="ARBA" id="ARBA00022723"/>
    </source>
</evidence>
<feature type="compositionally biased region" description="Low complexity" evidence="3">
    <location>
        <begin position="208"/>
        <end position="227"/>
    </location>
</feature>
<organism evidence="5">
    <name type="scientific">Skeletonema marinoi</name>
    <dbReference type="NCBI Taxonomy" id="267567"/>
    <lineage>
        <taxon>Eukaryota</taxon>
        <taxon>Sar</taxon>
        <taxon>Stramenopiles</taxon>
        <taxon>Ochrophyta</taxon>
        <taxon>Bacillariophyta</taxon>
        <taxon>Coscinodiscophyceae</taxon>
        <taxon>Thalassiosirophycidae</taxon>
        <taxon>Thalassiosirales</taxon>
        <taxon>Skeletonemataceae</taxon>
        <taxon>Skeletonema</taxon>
        <taxon>Skeletonema marinoi-dohrnii complex</taxon>
    </lineage>
</organism>